<proteinExistence type="predicted"/>
<sequence>MINLRKADLTTYIRTAVMILIVYLVVIKFNAWVIIVLFALDLASDALDGFFAVSEASKGKISLITYIKSAIGNKKEHKRVVAYKQSVSKIAPYGPRLDIAGDRVTEYALWATFVFLHVLPLFVILIIIVRHSFADAMLASKGTSSKMKSKFTEALFSSNASRFGIQAVKFVTFSYLMLVWILNYPIIIGYILTAILVTYIVIRGISEIYEGFQSYK</sequence>
<keyword evidence="1" id="KW-0472">Membrane</keyword>
<reference evidence="2 3" key="1">
    <citation type="journal article" date="2017" name="Nat. Commun.">
        <title>'ARMAN' archaea depend on association with euryarchaeal host in culture and in situ.</title>
        <authorList>
            <person name="Golyshina O."/>
            <person name="Toshchakov S."/>
            <person name="Makarova K."/>
            <person name="Gavrilov S."/>
            <person name="Korzhenkov A."/>
            <person name="La Cono V."/>
            <person name="Arcadi E."/>
            <person name="Nechitaylo T."/>
            <person name="Ferrer M."/>
            <person name="Kublanov I."/>
            <person name="Wolf Y."/>
            <person name="Yakimov M."/>
            <person name="Golyshin P."/>
            <person name="Slesarev A."/>
            <person name="Kozyavkin S."/>
        </authorList>
    </citation>
    <scope>NUCLEOTIDE SEQUENCE [LARGE SCALE GENOMIC DNA]</scope>
    <source>
        <strain evidence="2 3">Mia14</strain>
    </source>
</reference>
<dbReference type="KEGG" id="marh:Mia14_0959"/>
<dbReference type="Gene3D" id="1.20.120.1760">
    <property type="match status" value="1"/>
</dbReference>
<organism evidence="2 3">
    <name type="scientific">Candidatus Mancarchaeum acidiphilum</name>
    <dbReference type="NCBI Taxonomy" id="1920749"/>
    <lineage>
        <taxon>Archaea</taxon>
        <taxon>Candidatus Micrarchaeota</taxon>
        <taxon>Candidatus Mancarchaeum</taxon>
    </lineage>
</organism>
<feature type="transmembrane region" description="Helical" evidence="1">
    <location>
        <begin position="187"/>
        <end position="206"/>
    </location>
</feature>
<dbReference type="EMBL" id="CP019964">
    <property type="protein sequence ID" value="ASI14231.1"/>
    <property type="molecule type" value="Genomic_DNA"/>
</dbReference>
<feature type="transmembrane region" description="Helical" evidence="1">
    <location>
        <begin position="107"/>
        <end position="129"/>
    </location>
</feature>
<dbReference type="Proteomes" id="UP000197679">
    <property type="component" value="Chromosome"/>
</dbReference>
<dbReference type="AlphaFoldDB" id="A0A218NP38"/>
<keyword evidence="3" id="KW-1185">Reference proteome</keyword>
<feature type="transmembrane region" description="Helical" evidence="1">
    <location>
        <begin position="12"/>
        <end position="40"/>
    </location>
</feature>
<evidence type="ECO:0000313" key="3">
    <source>
        <dbReference type="Proteomes" id="UP000197679"/>
    </source>
</evidence>
<keyword evidence="1" id="KW-1133">Transmembrane helix</keyword>
<evidence type="ECO:0000256" key="1">
    <source>
        <dbReference type="SAM" id="Phobius"/>
    </source>
</evidence>
<evidence type="ECO:0000313" key="2">
    <source>
        <dbReference type="EMBL" id="ASI14231.1"/>
    </source>
</evidence>
<gene>
    <name evidence="2" type="ORF">Mia14_0959</name>
</gene>
<protein>
    <submittedName>
        <fullName evidence="2">Multipass membrane protein</fullName>
    </submittedName>
</protein>
<dbReference type="InterPro" id="IPR043130">
    <property type="entry name" value="CDP-OH_PTrfase_TM_dom"/>
</dbReference>
<accession>A0A218NP38</accession>
<keyword evidence="1" id="KW-0812">Transmembrane</keyword>
<name>A0A218NP38_9ARCH</name>